<accession>A0ABV4D4P5</accession>
<reference evidence="1 2" key="1">
    <citation type="submission" date="2024-03" db="EMBL/GenBank/DDBJ databases">
        <title>Mouse gut bacterial collection (mGBC) of GemPharmatech.</title>
        <authorList>
            <person name="He Y."/>
            <person name="Dong L."/>
            <person name="Wu D."/>
            <person name="Gao X."/>
            <person name="Lin Z."/>
        </authorList>
    </citation>
    <scope>NUCLEOTIDE SEQUENCE [LARGE SCALE GENOMIC DNA]</scope>
    <source>
        <strain evidence="1 2">61-15</strain>
    </source>
</reference>
<evidence type="ECO:0000313" key="2">
    <source>
        <dbReference type="Proteomes" id="UP001565283"/>
    </source>
</evidence>
<evidence type="ECO:0000313" key="1">
    <source>
        <dbReference type="EMBL" id="MEY8443723.1"/>
    </source>
</evidence>
<proteinExistence type="predicted"/>
<sequence>MRFFLNQYRFDINKYDSGVYDSLYFQVFDEEAALDVLEQLGFLFPSEPKESRRSYYEKYKNQKIGELPLGYRGALYFLIANGYAEAVL</sequence>
<name>A0ABV4D4P5_9LACT</name>
<gene>
    <name evidence="1" type="ORF">AALA52_05650</name>
</gene>
<keyword evidence="2" id="KW-1185">Reference proteome</keyword>
<dbReference type="RefSeq" id="WP_237460025.1">
    <property type="nucleotide sequence ID" value="NZ_CALPDE010000021.1"/>
</dbReference>
<protein>
    <submittedName>
        <fullName evidence="1">Uncharacterized protein</fullName>
    </submittedName>
</protein>
<organism evidence="1 2">
    <name type="scientific">Lactococcus ileimucosae</name>
    <dbReference type="NCBI Taxonomy" id="2941329"/>
    <lineage>
        <taxon>Bacteria</taxon>
        <taxon>Bacillati</taxon>
        <taxon>Bacillota</taxon>
        <taxon>Bacilli</taxon>
        <taxon>Lactobacillales</taxon>
        <taxon>Streptococcaceae</taxon>
        <taxon>Lactococcus</taxon>
    </lineage>
</organism>
<dbReference type="EMBL" id="JBCLSH010000015">
    <property type="protein sequence ID" value="MEY8443723.1"/>
    <property type="molecule type" value="Genomic_DNA"/>
</dbReference>
<dbReference type="Proteomes" id="UP001565283">
    <property type="component" value="Unassembled WGS sequence"/>
</dbReference>
<comment type="caution">
    <text evidence="1">The sequence shown here is derived from an EMBL/GenBank/DDBJ whole genome shotgun (WGS) entry which is preliminary data.</text>
</comment>